<name>A0A0P1L7D2_9BACT</name>
<dbReference type="Pfam" id="PF13349">
    <property type="entry name" value="DUF4097"/>
    <property type="match status" value="1"/>
</dbReference>
<evidence type="ECO:0000313" key="3">
    <source>
        <dbReference type="EMBL" id="CUU08150.1"/>
    </source>
</evidence>
<proteinExistence type="predicted"/>
<dbReference type="EMBL" id="FAOP01000008">
    <property type="protein sequence ID" value="CUU08150.1"/>
    <property type="molecule type" value="Genomic_DNA"/>
</dbReference>
<evidence type="ECO:0000313" key="5">
    <source>
        <dbReference type="Proteomes" id="UP000182200"/>
    </source>
</evidence>
<gene>
    <name evidence="3" type="ORF">JGI4_02014</name>
    <name evidence="2" type="ORF">JGI8_00068</name>
</gene>
<evidence type="ECO:0000313" key="2">
    <source>
        <dbReference type="EMBL" id="CUS76933.1"/>
    </source>
</evidence>
<accession>A0A0P1LJ29</accession>
<keyword evidence="5" id="KW-1185">Reference proteome</keyword>
<accession>A0A0P1P2K4</accession>
<evidence type="ECO:0000313" key="4">
    <source>
        <dbReference type="Proteomes" id="UP000182011"/>
    </source>
</evidence>
<feature type="domain" description="DUF4097" evidence="1">
    <location>
        <begin position="56"/>
        <end position="325"/>
    </location>
</feature>
<dbReference type="InterPro" id="IPR025164">
    <property type="entry name" value="Toastrack_DUF4097"/>
</dbReference>
<dbReference type="EMBL" id="CZVI01000001">
    <property type="protein sequence ID" value="CUS76933.1"/>
    <property type="molecule type" value="Genomic_DNA"/>
</dbReference>
<protein>
    <submittedName>
        <fullName evidence="3">DUF4097 and DUF4098 domain-containing protein YvlB</fullName>
    </submittedName>
</protein>
<dbReference type="RefSeq" id="WP_047133625.1">
    <property type="nucleotide sequence ID" value="NZ_CZVI01000001.1"/>
</dbReference>
<dbReference type="Gene3D" id="2.160.20.120">
    <property type="match status" value="1"/>
</dbReference>
<reference evidence="4 5" key="2">
    <citation type="submission" date="2015-11" db="EMBL/GenBank/DDBJ databases">
        <authorList>
            <person name="Varghese N."/>
        </authorList>
    </citation>
    <scope>NUCLEOTIDE SEQUENCE [LARGE SCALE GENOMIC DNA]</scope>
    <source>
        <strain evidence="2 5">JGI-8</strain>
    </source>
</reference>
<accession>A0A0P1L7D2</accession>
<reference evidence="3" key="1">
    <citation type="submission" date="2015-11" db="EMBL/GenBank/DDBJ databases">
        <authorList>
            <person name="Zhang Y."/>
            <person name="Guo Z."/>
        </authorList>
    </citation>
    <scope>NUCLEOTIDE SEQUENCE [LARGE SCALE GENOMIC DNA]</scope>
    <source>
        <strain evidence="3">JGI-4</strain>
    </source>
</reference>
<dbReference type="STRING" id="1633631.GCA_001442925_02010"/>
<accession>A0A0P1L962</accession>
<dbReference type="PANTHER" id="PTHR34094">
    <property type="match status" value="1"/>
</dbReference>
<dbReference type="PANTHER" id="PTHR34094:SF1">
    <property type="entry name" value="PROTEIN FAM185A"/>
    <property type="match status" value="1"/>
</dbReference>
<dbReference type="AlphaFoldDB" id="A0A0P1L7D2"/>
<dbReference type="Proteomes" id="UP000182200">
    <property type="component" value="Unassembled WGS sequence"/>
</dbReference>
<accession>A0A0S4NDB9</accession>
<accession>A0A0P1M6B1</accession>
<evidence type="ECO:0000259" key="1">
    <source>
        <dbReference type="Pfam" id="PF13349"/>
    </source>
</evidence>
<sequence length="332" mass="36387">MKTKFLIFIFTGLAFAGGLLLCSNMKTKEITTEYDLDTVDELKISKSFKASPDLNLYIESEVADVLIQSHEEDRIDVDFYVKGLEEKLKEFNISFEENEKSLTIKVKRKKKIRWFDFTDLFDFFNREWYESARLVVNVPKKLSTVNIKASGGDVKASNIDADFDIYSSGGDIYGEGINGPIYASSAGGDIRLKNCANSAEIKTSGGDIFINDYQGSLELKSSGGDITVNKLSGHVTASSAGGDIKVDFLKPSGTTRLSSAGGDIKIYAPSNLNAYVDFKTSGGDIKIDFPINIETKTHSELKGWIGKPNSGVIIEALTSGGDVELISRELEI</sequence>
<dbReference type="Proteomes" id="UP000182011">
    <property type="component" value="Unassembled WGS sequence"/>
</dbReference>
<organism evidence="3 4">
    <name type="scientific">Candidatus Kryptonium thompsonii</name>
    <dbReference type="NCBI Taxonomy" id="1633631"/>
    <lineage>
        <taxon>Bacteria</taxon>
        <taxon>Pseudomonadati</taxon>
        <taxon>Candidatus Kryptoniota</taxon>
        <taxon>Candidatus Kryptonium</taxon>
    </lineage>
</organism>
<accession>A0A0P1M280</accession>